<reference evidence="2" key="1">
    <citation type="submission" date="2020-05" db="EMBL/GenBank/DDBJ databases">
        <authorList>
            <person name="Chiriac C."/>
            <person name="Salcher M."/>
            <person name="Ghai R."/>
            <person name="Kavagutti S V."/>
        </authorList>
    </citation>
    <scope>NUCLEOTIDE SEQUENCE</scope>
</reference>
<dbReference type="EMBL" id="CAEZXK010000033">
    <property type="protein sequence ID" value="CAB4692149.1"/>
    <property type="molecule type" value="Genomic_DNA"/>
</dbReference>
<dbReference type="InterPro" id="IPR011990">
    <property type="entry name" value="TPR-like_helical_dom_sf"/>
</dbReference>
<dbReference type="GO" id="GO:0006950">
    <property type="term" value="P:response to stress"/>
    <property type="evidence" value="ECO:0007669"/>
    <property type="project" value="UniProtKB-ARBA"/>
</dbReference>
<sequence length="308" mass="32808">MADQLNANLRGAYDLSSLRQQPNASPSDAAIAQDSSPVAVASLISVMTEVNLRHFLELSSKVVVLVDFFSTGVEESVSLSAKLEAIVANMDGKVLLSRVDVNEQPRVVEAFAVTQPATLLAMVAGQPVPLFVGDVEHDKIEEIISKLLVIAAKNGVTSVAVVDPNIEPAPTTAQLPPKHKAAVELLNSGAYADAKAAYQQILNETPSDPIAAAGVAQSELLLRLEGVDVDHVLNNPPQNFEELLVAADALLAIGDYADAFEALLVNFAAASQEDKNAMRERLLQYFEIVGKSTAEVIAARNRLTSMLF</sequence>
<gene>
    <name evidence="2" type="ORF">UFOPK2370_01030</name>
</gene>
<dbReference type="InterPro" id="IPR013766">
    <property type="entry name" value="Thioredoxin_domain"/>
</dbReference>
<dbReference type="Pfam" id="PF14561">
    <property type="entry name" value="TPR_20"/>
    <property type="match status" value="1"/>
</dbReference>
<dbReference type="AlphaFoldDB" id="A0A6J6NZU7"/>
<dbReference type="Gene3D" id="1.25.40.10">
    <property type="entry name" value="Tetratricopeptide repeat domain"/>
    <property type="match status" value="1"/>
</dbReference>
<protein>
    <submittedName>
        <fullName evidence="2">Unannotated protein</fullName>
    </submittedName>
</protein>
<name>A0A6J6NZU7_9ZZZZ</name>
<dbReference type="InterPro" id="IPR036249">
    <property type="entry name" value="Thioredoxin-like_sf"/>
</dbReference>
<dbReference type="Gene3D" id="3.40.30.10">
    <property type="entry name" value="Glutaredoxin"/>
    <property type="match status" value="1"/>
</dbReference>
<dbReference type="Pfam" id="PF00085">
    <property type="entry name" value="Thioredoxin"/>
    <property type="match status" value="1"/>
</dbReference>
<dbReference type="SUPFAM" id="SSF48452">
    <property type="entry name" value="TPR-like"/>
    <property type="match status" value="1"/>
</dbReference>
<feature type="domain" description="Thioredoxin" evidence="1">
    <location>
        <begin position="59"/>
        <end position="145"/>
    </location>
</feature>
<accession>A0A6J6NZU7</accession>
<evidence type="ECO:0000259" key="1">
    <source>
        <dbReference type="Pfam" id="PF00085"/>
    </source>
</evidence>
<proteinExistence type="predicted"/>
<organism evidence="2">
    <name type="scientific">freshwater metagenome</name>
    <dbReference type="NCBI Taxonomy" id="449393"/>
    <lineage>
        <taxon>unclassified sequences</taxon>
        <taxon>metagenomes</taxon>
        <taxon>ecological metagenomes</taxon>
    </lineage>
</organism>
<evidence type="ECO:0000313" key="2">
    <source>
        <dbReference type="EMBL" id="CAB4692149.1"/>
    </source>
</evidence>
<dbReference type="SUPFAM" id="SSF52833">
    <property type="entry name" value="Thioredoxin-like"/>
    <property type="match status" value="1"/>
</dbReference>